<dbReference type="AlphaFoldDB" id="A0AAD6LAQ6"/>
<evidence type="ECO:0000313" key="2">
    <source>
        <dbReference type="Proteomes" id="UP001164929"/>
    </source>
</evidence>
<organism evidence="1 2">
    <name type="scientific">Populus alba x Populus x berolinensis</name>
    <dbReference type="NCBI Taxonomy" id="444605"/>
    <lineage>
        <taxon>Eukaryota</taxon>
        <taxon>Viridiplantae</taxon>
        <taxon>Streptophyta</taxon>
        <taxon>Embryophyta</taxon>
        <taxon>Tracheophyta</taxon>
        <taxon>Spermatophyta</taxon>
        <taxon>Magnoliopsida</taxon>
        <taxon>eudicotyledons</taxon>
        <taxon>Gunneridae</taxon>
        <taxon>Pentapetalae</taxon>
        <taxon>rosids</taxon>
        <taxon>fabids</taxon>
        <taxon>Malpighiales</taxon>
        <taxon>Salicaceae</taxon>
        <taxon>Saliceae</taxon>
        <taxon>Populus</taxon>
    </lineage>
</organism>
<proteinExistence type="predicted"/>
<protein>
    <submittedName>
        <fullName evidence="1">Uncharacterized protein</fullName>
    </submittedName>
</protein>
<gene>
    <name evidence="1" type="ORF">NC653_041674</name>
</gene>
<accession>A0AAD6LAQ6</accession>
<dbReference type="Proteomes" id="UP001164929">
    <property type="component" value="Chromosome 19"/>
</dbReference>
<evidence type="ECO:0000313" key="1">
    <source>
        <dbReference type="EMBL" id="KAJ6952607.1"/>
    </source>
</evidence>
<dbReference type="EMBL" id="JAQIZT010000019">
    <property type="protein sequence ID" value="KAJ6952607.1"/>
    <property type="molecule type" value="Genomic_DNA"/>
</dbReference>
<reference evidence="1" key="1">
    <citation type="journal article" date="2023" name="Mol. Ecol. Resour.">
        <title>Chromosome-level genome assembly of a triploid poplar Populus alba 'Berolinensis'.</title>
        <authorList>
            <person name="Chen S."/>
            <person name="Yu Y."/>
            <person name="Wang X."/>
            <person name="Wang S."/>
            <person name="Zhang T."/>
            <person name="Zhou Y."/>
            <person name="He R."/>
            <person name="Meng N."/>
            <person name="Wang Y."/>
            <person name="Liu W."/>
            <person name="Liu Z."/>
            <person name="Liu J."/>
            <person name="Guo Q."/>
            <person name="Huang H."/>
            <person name="Sederoff R.R."/>
            <person name="Wang G."/>
            <person name="Qu G."/>
            <person name="Chen S."/>
        </authorList>
    </citation>
    <scope>NUCLEOTIDE SEQUENCE</scope>
    <source>
        <strain evidence="1">SC-2020</strain>
    </source>
</reference>
<comment type="caution">
    <text evidence="1">The sequence shown here is derived from an EMBL/GenBank/DDBJ whole genome shotgun (WGS) entry which is preliminary data.</text>
</comment>
<keyword evidence="2" id="KW-1185">Reference proteome</keyword>
<sequence length="66" mass="7594">MTPSVYEQLCHRIFIKWPSSHLQPIWSLPGREAYDLAGPLSCNPLTTIVTTGTTRRSQKWHENEGR</sequence>
<name>A0AAD6LAQ6_9ROSI</name>